<dbReference type="GO" id="GO:0005886">
    <property type="term" value="C:plasma membrane"/>
    <property type="evidence" value="ECO:0007669"/>
    <property type="project" value="UniProtKB-SubCell"/>
</dbReference>
<feature type="transmembrane region" description="Helical" evidence="7">
    <location>
        <begin position="271"/>
        <end position="287"/>
    </location>
</feature>
<sequence length="387" mass="41829">MLPFYLALKEMLRNKRRFAVIFLIVAMITLLVLFTAALGDGLALGASEYFDRMGSDLIVFQEDVDYQLLASRLARTRLNQLRRIPGIEAVGPIGVSSTTITAINNEASENIDVALIGVEPSQPGAPNVYAGEALGDSRAAEVVLDRHVIARLNIPIGAMITIKVVQGMEEQFYDLRVIGYAEGRKINYVPSIFVPLKRWERIRPQENPGIDDGDLIFNVAAVQLDQTSPTAVVAAEIERSVSQVDVTDPVTAYTSTQGYNDMISTISMQQGFMLLIVVLIVGSFFQIQTLQKVAQIGMLEAIGASSRLVIMTLLIQVMITMVLGLLIGGSIVWLMAQVLPASVPIVFSGSKISITIVALFASGPIASLVSARTILKIEPLRALGLGG</sequence>
<dbReference type="InterPro" id="IPR051125">
    <property type="entry name" value="ABC-4/HrtB_transporter"/>
</dbReference>
<dbReference type="AlphaFoldDB" id="E1ID60"/>
<evidence type="ECO:0000256" key="5">
    <source>
        <dbReference type="ARBA" id="ARBA00022989"/>
    </source>
</evidence>
<evidence type="ECO:0000256" key="3">
    <source>
        <dbReference type="ARBA" id="ARBA00022475"/>
    </source>
</evidence>
<dbReference type="OrthoDB" id="384327at2"/>
<dbReference type="InterPro" id="IPR003838">
    <property type="entry name" value="ABC3_permease_C"/>
</dbReference>
<keyword evidence="10" id="KW-1185">Reference proteome</keyword>
<feature type="domain" description="ABC3 transporter permease C-terminal" evidence="8">
    <location>
        <begin position="272"/>
        <end position="379"/>
    </location>
</feature>
<dbReference type="Proteomes" id="UP000054010">
    <property type="component" value="Unassembled WGS sequence"/>
</dbReference>
<evidence type="ECO:0000256" key="7">
    <source>
        <dbReference type="SAM" id="Phobius"/>
    </source>
</evidence>
<name>E1ID60_9CHLR</name>
<accession>E1ID60</accession>
<dbReference type="PANTHER" id="PTHR43738:SF1">
    <property type="entry name" value="HEMIN TRANSPORT SYSTEM PERMEASE PROTEIN HRTB-RELATED"/>
    <property type="match status" value="1"/>
</dbReference>
<evidence type="ECO:0000256" key="2">
    <source>
        <dbReference type="ARBA" id="ARBA00022448"/>
    </source>
</evidence>
<reference evidence="9 10" key="1">
    <citation type="journal article" date="2011" name="J. Bacteriol.">
        <title>Draft genome sequence of the anoxygenic filamentous phototrophic bacterium Oscillochloris trichoides subsp. DG-6.</title>
        <authorList>
            <person name="Kuznetsov B.B."/>
            <person name="Ivanovsky R.N."/>
            <person name="Keppen O.I."/>
            <person name="Sukhacheva M.V."/>
            <person name="Bumazhkin B.K."/>
            <person name="Patutina E.O."/>
            <person name="Beletsky A.V."/>
            <person name="Mardanov A.V."/>
            <person name="Baslerov R.V."/>
            <person name="Panteleeva A.N."/>
            <person name="Kolganova T.V."/>
            <person name="Ravin N.V."/>
            <person name="Skryabin K.G."/>
        </authorList>
    </citation>
    <scope>NUCLEOTIDE SEQUENCE [LARGE SCALE GENOMIC DNA]</scope>
    <source>
        <strain evidence="9 10">DG-6</strain>
    </source>
</reference>
<dbReference type="eggNOG" id="COG0577">
    <property type="taxonomic scope" value="Bacteria"/>
</dbReference>
<keyword evidence="4 7" id="KW-0812">Transmembrane</keyword>
<evidence type="ECO:0000259" key="8">
    <source>
        <dbReference type="Pfam" id="PF02687"/>
    </source>
</evidence>
<dbReference type="Pfam" id="PF02687">
    <property type="entry name" value="FtsX"/>
    <property type="match status" value="1"/>
</dbReference>
<dbReference type="STRING" id="765420.OSCT_1261"/>
<proteinExistence type="predicted"/>
<keyword evidence="3" id="KW-1003">Cell membrane</keyword>
<feature type="transmembrane region" description="Helical" evidence="7">
    <location>
        <begin position="352"/>
        <end position="371"/>
    </location>
</feature>
<keyword evidence="5 7" id="KW-1133">Transmembrane helix</keyword>
<keyword evidence="6 7" id="KW-0472">Membrane</keyword>
<evidence type="ECO:0000256" key="4">
    <source>
        <dbReference type="ARBA" id="ARBA00022692"/>
    </source>
</evidence>
<gene>
    <name evidence="9" type="ORF">OSCT_1261</name>
</gene>
<comment type="subcellular location">
    <subcellularLocation>
        <location evidence="1">Cell membrane</location>
        <topology evidence="1">Multi-pass membrane protein</topology>
    </subcellularLocation>
</comment>
<evidence type="ECO:0000256" key="6">
    <source>
        <dbReference type="ARBA" id="ARBA00023136"/>
    </source>
</evidence>
<comment type="caution">
    <text evidence="9">The sequence shown here is derived from an EMBL/GenBank/DDBJ whole genome shotgun (WGS) entry which is preliminary data.</text>
</comment>
<keyword evidence="2" id="KW-0813">Transport</keyword>
<dbReference type="EMBL" id="ADVR01000036">
    <property type="protein sequence ID" value="EFO80892.1"/>
    <property type="molecule type" value="Genomic_DNA"/>
</dbReference>
<feature type="transmembrane region" description="Helical" evidence="7">
    <location>
        <begin position="308"/>
        <end position="332"/>
    </location>
</feature>
<evidence type="ECO:0000256" key="1">
    <source>
        <dbReference type="ARBA" id="ARBA00004651"/>
    </source>
</evidence>
<protein>
    <submittedName>
        <fullName evidence="9">Permease domain protein</fullName>
    </submittedName>
</protein>
<dbReference type="HOGENOM" id="CLU_060907_2_0_0"/>
<organism evidence="9 10">
    <name type="scientific">Oscillochloris trichoides DG-6</name>
    <dbReference type="NCBI Taxonomy" id="765420"/>
    <lineage>
        <taxon>Bacteria</taxon>
        <taxon>Bacillati</taxon>
        <taxon>Chloroflexota</taxon>
        <taxon>Chloroflexia</taxon>
        <taxon>Chloroflexales</taxon>
        <taxon>Chloroflexineae</taxon>
        <taxon>Oscillochloridaceae</taxon>
        <taxon>Oscillochloris</taxon>
    </lineage>
</organism>
<dbReference type="PANTHER" id="PTHR43738">
    <property type="entry name" value="ABC TRANSPORTER, MEMBRANE PROTEIN"/>
    <property type="match status" value="1"/>
</dbReference>
<evidence type="ECO:0000313" key="10">
    <source>
        <dbReference type="Proteomes" id="UP000054010"/>
    </source>
</evidence>
<evidence type="ECO:0000313" key="9">
    <source>
        <dbReference type="EMBL" id="EFO80892.1"/>
    </source>
</evidence>